<reference evidence="2 3" key="1">
    <citation type="submission" date="2016-06" db="EMBL/GenBank/DDBJ databases">
        <title>Complete genome sequence of a saline-alkali tolerant type strain Dietzia timorensis ID05-A0528T.</title>
        <authorList>
            <person name="Wu X."/>
        </authorList>
    </citation>
    <scope>NUCLEOTIDE SEQUENCE [LARGE SCALE GENOMIC DNA]</scope>
    <source>
        <strain evidence="2 3">ID05-A0528</strain>
    </source>
</reference>
<keyword evidence="1" id="KW-0472">Membrane</keyword>
<feature type="transmembrane region" description="Helical" evidence="1">
    <location>
        <begin position="53"/>
        <end position="71"/>
    </location>
</feature>
<dbReference type="RefSeq" id="WP_067476758.1">
    <property type="nucleotide sequence ID" value="NZ_CP015961.1"/>
</dbReference>
<sequence>MGLFSFLVRIAANALALWLAASFVDGFGLGRMDFNFVGFDNLDTVAPPHDTQFWISLAVVALVFTLVNMLVRPVVKLLSLPLIILTLGLFLLVVNALMVMLTGWISTQLSLGLYVGGFWPALWAGVVIALVNWVIGLLIPTRNDGGRR</sequence>
<feature type="transmembrane region" description="Helical" evidence="1">
    <location>
        <begin position="117"/>
        <end position="139"/>
    </location>
</feature>
<gene>
    <name evidence="2" type="ORF">BJL86_0489</name>
</gene>
<evidence type="ECO:0008006" key="4">
    <source>
        <dbReference type="Google" id="ProtNLM"/>
    </source>
</evidence>
<evidence type="ECO:0000256" key="1">
    <source>
        <dbReference type="SAM" id="Phobius"/>
    </source>
</evidence>
<dbReference type="InterPro" id="IPR007165">
    <property type="entry name" value="Phage_holin_4_2"/>
</dbReference>
<organism evidence="2 3">
    <name type="scientific">Dietzia timorensis</name>
    <dbReference type="NCBI Taxonomy" id="499555"/>
    <lineage>
        <taxon>Bacteria</taxon>
        <taxon>Bacillati</taxon>
        <taxon>Actinomycetota</taxon>
        <taxon>Actinomycetes</taxon>
        <taxon>Mycobacteriales</taxon>
        <taxon>Dietziaceae</taxon>
        <taxon>Dietzia</taxon>
    </lineage>
</organism>
<dbReference type="EMBL" id="CP015961">
    <property type="protein sequence ID" value="ANI91294.1"/>
    <property type="molecule type" value="Genomic_DNA"/>
</dbReference>
<name>A0A173LI61_9ACTN</name>
<evidence type="ECO:0000313" key="3">
    <source>
        <dbReference type="Proteomes" id="UP000186104"/>
    </source>
</evidence>
<keyword evidence="1" id="KW-1133">Transmembrane helix</keyword>
<feature type="transmembrane region" description="Helical" evidence="1">
    <location>
        <begin position="83"/>
        <end position="105"/>
    </location>
</feature>
<dbReference type="AlphaFoldDB" id="A0A173LI61"/>
<keyword evidence="1" id="KW-0812">Transmembrane</keyword>
<proteinExistence type="predicted"/>
<evidence type="ECO:0000313" key="2">
    <source>
        <dbReference type="EMBL" id="ANI91294.1"/>
    </source>
</evidence>
<dbReference type="Proteomes" id="UP000186104">
    <property type="component" value="Chromosome"/>
</dbReference>
<dbReference type="STRING" id="499555.BJL86_0489"/>
<dbReference type="PANTHER" id="PTHR37309">
    <property type="entry name" value="SLR0284 PROTEIN"/>
    <property type="match status" value="1"/>
</dbReference>
<dbReference type="Pfam" id="PF04020">
    <property type="entry name" value="Phage_holin_4_2"/>
    <property type="match status" value="1"/>
</dbReference>
<keyword evidence="3" id="KW-1185">Reference proteome</keyword>
<dbReference type="KEGG" id="dtm:BJL86_0489"/>
<protein>
    <recommendedName>
        <fullName evidence="4">Phage holin family protein</fullName>
    </recommendedName>
</protein>
<dbReference type="PANTHER" id="PTHR37309:SF1">
    <property type="entry name" value="SLR0284 PROTEIN"/>
    <property type="match status" value="1"/>
</dbReference>
<accession>A0A173LI61</accession>